<dbReference type="Proteomes" id="UP001556118">
    <property type="component" value="Unassembled WGS sequence"/>
</dbReference>
<protein>
    <submittedName>
        <fullName evidence="1">Uncharacterized protein</fullName>
    </submittedName>
</protein>
<dbReference type="RefSeq" id="WP_367770244.1">
    <property type="nucleotide sequence ID" value="NZ_JBFNXR010000019.1"/>
</dbReference>
<dbReference type="EMBL" id="JBFNXR010000019">
    <property type="protein sequence ID" value="MEW9854462.1"/>
    <property type="molecule type" value="Genomic_DNA"/>
</dbReference>
<sequence>MAIYGECIGGLTRVPVTISALGGDGCDFQPEASDCLIDGPLDLWIGAVGPFTVTTEKNAGGRYRARFREPLDQRIIAHFTQG</sequence>
<reference evidence="1 2" key="1">
    <citation type="submission" date="2024-06" db="EMBL/GenBank/DDBJ databases">
        <title>Novosphingobium rhizovicinus M1R2S20.</title>
        <authorList>
            <person name="Sun J.-Q."/>
        </authorList>
    </citation>
    <scope>NUCLEOTIDE SEQUENCE [LARGE SCALE GENOMIC DNA]</scope>
    <source>
        <strain evidence="1 2">M1R2S20</strain>
    </source>
</reference>
<evidence type="ECO:0000313" key="2">
    <source>
        <dbReference type="Proteomes" id="UP001556118"/>
    </source>
</evidence>
<gene>
    <name evidence="1" type="ORF">ABUH87_04595</name>
</gene>
<name>A0ABV3R8P5_9SPHN</name>
<accession>A0ABV3R8P5</accession>
<organism evidence="1 2">
    <name type="scientific">Novosphingobium rhizovicinum</name>
    <dbReference type="NCBI Taxonomy" id="3228928"/>
    <lineage>
        <taxon>Bacteria</taxon>
        <taxon>Pseudomonadati</taxon>
        <taxon>Pseudomonadota</taxon>
        <taxon>Alphaproteobacteria</taxon>
        <taxon>Sphingomonadales</taxon>
        <taxon>Sphingomonadaceae</taxon>
        <taxon>Novosphingobium</taxon>
    </lineage>
</organism>
<keyword evidence="2" id="KW-1185">Reference proteome</keyword>
<proteinExistence type="predicted"/>
<comment type="caution">
    <text evidence="1">The sequence shown here is derived from an EMBL/GenBank/DDBJ whole genome shotgun (WGS) entry which is preliminary data.</text>
</comment>
<evidence type="ECO:0000313" key="1">
    <source>
        <dbReference type="EMBL" id="MEW9854462.1"/>
    </source>
</evidence>